<evidence type="ECO:0000313" key="6">
    <source>
        <dbReference type="EMBL" id="SVA63742.1"/>
    </source>
</evidence>
<proteinExistence type="inferred from homology"/>
<dbReference type="NCBIfam" id="NF009897">
    <property type="entry name" value="PRK13357.1"/>
    <property type="match status" value="1"/>
</dbReference>
<evidence type="ECO:0008006" key="7">
    <source>
        <dbReference type="Google" id="ProtNLM"/>
    </source>
</evidence>
<dbReference type="GO" id="GO:0004084">
    <property type="term" value="F:branched-chain-amino-acid transaminase activity"/>
    <property type="evidence" value="ECO:0007669"/>
    <property type="project" value="InterPro"/>
</dbReference>
<accession>A0A381XGS1</accession>
<protein>
    <recommendedName>
        <fullName evidence="7">Branched-chain-amino-acid transaminase</fullName>
    </recommendedName>
</protein>
<dbReference type="Gene3D" id="3.20.10.10">
    <property type="entry name" value="D-amino Acid Aminotransferase, subunit A, domain 2"/>
    <property type="match status" value="1"/>
</dbReference>
<dbReference type="AlphaFoldDB" id="A0A381XGS1"/>
<dbReference type="InterPro" id="IPR043132">
    <property type="entry name" value="BCAT-like_C"/>
</dbReference>
<dbReference type="InterPro" id="IPR036038">
    <property type="entry name" value="Aminotransferase-like"/>
</dbReference>
<dbReference type="Pfam" id="PF01063">
    <property type="entry name" value="Aminotran_4"/>
    <property type="match status" value="1"/>
</dbReference>
<dbReference type="PANTHER" id="PTHR42825">
    <property type="entry name" value="AMINO ACID AMINOTRANSFERASE"/>
    <property type="match status" value="1"/>
</dbReference>
<reference evidence="6" key="1">
    <citation type="submission" date="2018-05" db="EMBL/GenBank/DDBJ databases">
        <authorList>
            <person name="Lanie J.A."/>
            <person name="Ng W.-L."/>
            <person name="Kazmierczak K.M."/>
            <person name="Andrzejewski T.M."/>
            <person name="Davidsen T.M."/>
            <person name="Wayne K.J."/>
            <person name="Tettelin H."/>
            <person name="Glass J.I."/>
            <person name="Rusch D."/>
            <person name="Podicherti R."/>
            <person name="Tsui H.-C.T."/>
            <person name="Winkler M.E."/>
        </authorList>
    </citation>
    <scope>NUCLEOTIDE SEQUENCE</scope>
</reference>
<feature type="non-terminal residue" evidence="6">
    <location>
        <position position="1"/>
    </location>
</feature>
<dbReference type="InterPro" id="IPR033939">
    <property type="entry name" value="BCAT_family"/>
</dbReference>
<keyword evidence="5" id="KW-0663">Pyridoxal phosphate</keyword>
<comment type="cofactor">
    <cofactor evidence="1">
        <name>pyridoxal 5'-phosphate</name>
        <dbReference type="ChEBI" id="CHEBI:597326"/>
    </cofactor>
</comment>
<keyword evidence="4" id="KW-0808">Transferase</keyword>
<dbReference type="Gene3D" id="3.30.470.10">
    <property type="match status" value="1"/>
</dbReference>
<dbReference type="InterPro" id="IPR001544">
    <property type="entry name" value="Aminotrans_IV"/>
</dbReference>
<organism evidence="6">
    <name type="scientific">marine metagenome</name>
    <dbReference type="NCBI Taxonomy" id="408172"/>
    <lineage>
        <taxon>unclassified sequences</taxon>
        <taxon>metagenomes</taxon>
        <taxon>ecological metagenomes</taxon>
    </lineage>
</organism>
<gene>
    <name evidence="6" type="ORF">METZ01_LOCUS116596</name>
</gene>
<evidence type="ECO:0000256" key="1">
    <source>
        <dbReference type="ARBA" id="ARBA00001933"/>
    </source>
</evidence>
<dbReference type="SUPFAM" id="SSF56752">
    <property type="entry name" value="D-aminoacid aminotransferase-like PLP-dependent enzymes"/>
    <property type="match status" value="1"/>
</dbReference>
<dbReference type="EMBL" id="UINC01015067">
    <property type="protein sequence ID" value="SVA63742.1"/>
    <property type="molecule type" value="Genomic_DNA"/>
</dbReference>
<dbReference type="PANTHER" id="PTHR42825:SF2">
    <property type="entry name" value="BRANCHED-CHAIN-AMINO-ACID AMINOTRANSFERASE 3, CHLOROPLASTIC-RELATED"/>
    <property type="match status" value="1"/>
</dbReference>
<evidence type="ECO:0000256" key="5">
    <source>
        <dbReference type="ARBA" id="ARBA00022898"/>
    </source>
</evidence>
<sequence length="341" mass="37487">VETKVNIDWDSLGFDVIETRSMFHATCPIDGKWSHGSLVPYGPIQLSPAAGVLNYGQGVFEGTKAYHTAKGNIVLFRTEMNAKRMAFSTKRICIPIMNEDFFMDAVIKTVKDNLDFVPPYGKGSLYIRPIVWGTAPALGVKPASDYTFMVFVSPVGPYFKGGMKPLHLKVTTDYHRAAPKGIGNAKAIGNYSASLYPLMEAKNAGFDEVVYLDTKEEKHVEEVGSANLFIYKDAMIKTPALSGSILDGVTRNSVCQIASKLLNIPVEETDIDIDDVLMADEVFCTGTAVVVTPVGEITYQDELFQINHGQMGPVTDKIRQTMSAIQQEEIDDPFGWLIPVN</sequence>
<dbReference type="GO" id="GO:0009081">
    <property type="term" value="P:branched-chain amino acid metabolic process"/>
    <property type="evidence" value="ECO:0007669"/>
    <property type="project" value="InterPro"/>
</dbReference>
<dbReference type="PROSITE" id="PS00770">
    <property type="entry name" value="AA_TRANSFER_CLASS_4"/>
    <property type="match status" value="1"/>
</dbReference>
<dbReference type="PIRSF" id="PIRSF006468">
    <property type="entry name" value="BCAT1"/>
    <property type="match status" value="1"/>
</dbReference>
<dbReference type="CDD" id="cd01557">
    <property type="entry name" value="BCAT_beta_family"/>
    <property type="match status" value="1"/>
</dbReference>
<evidence type="ECO:0000256" key="2">
    <source>
        <dbReference type="ARBA" id="ARBA00009320"/>
    </source>
</evidence>
<keyword evidence="3" id="KW-0032">Aminotransferase</keyword>
<dbReference type="NCBIfam" id="TIGR01123">
    <property type="entry name" value="ilvE_II"/>
    <property type="match status" value="1"/>
</dbReference>
<evidence type="ECO:0000256" key="3">
    <source>
        <dbReference type="ARBA" id="ARBA00022576"/>
    </source>
</evidence>
<dbReference type="InterPro" id="IPR018300">
    <property type="entry name" value="Aminotrans_IV_CS"/>
</dbReference>
<dbReference type="InterPro" id="IPR043131">
    <property type="entry name" value="BCAT-like_N"/>
</dbReference>
<evidence type="ECO:0000256" key="4">
    <source>
        <dbReference type="ARBA" id="ARBA00022679"/>
    </source>
</evidence>
<comment type="similarity">
    <text evidence="2">Belongs to the class-IV pyridoxal-phosphate-dependent aminotransferase family.</text>
</comment>
<name>A0A381XGS1_9ZZZZ</name>
<dbReference type="InterPro" id="IPR005786">
    <property type="entry name" value="B_amino_transII"/>
</dbReference>